<dbReference type="Proteomes" id="UP000247746">
    <property type="component" value="Unassembled WGS sequence"/>
</dbReference>
<organism evidence="1 2">
    <name type="scientific">Psychrobacter fozii</name>
    <dbReference type="NCBI Taxonomy" id="198480"/>
    <lineage>
        <taxon>Bacteria</taxon>
        <taxon>Pseudomonadati</taxon>
        <taxon>Pseudomonadota</taxon>
        <taxon>Gammaproteobacteria</taxon>
        <taxon>Moraxellales</taxon>
        <taxon>Moraxellaceae</taxon>
        <taxon>Psychrobacter</taxon>
    </lineage>
</organism>
<protein>
    <submittedName>
        <fullName evidence="1">Uncharacterized protein</fullName>
    </submittedName>
</protein>
<reference evidence="1 2" key="1">
    <citation type="submission" date="2018-06" db="EMBL/GenBank/DDBJ databases">
        <title>Genomic Encyclopedia of Type Strains, Phase III (KMG-III): the genomes of soil and plant-associated and newly described type strains.</title>
        <authorList>
            <person name="Whitman W."/>
        </authorList>
    </citation>
    <scope>NUCLEOTIDE SEQUENCE [LARGE SCALE GENOMIC DNA]</scope>
    <source>
        <strain evidence="1 2">CECT 5889</strain>
    </source>
</reference>
<dbReference type="RefSeq" id="WP_110922881.1">
    <property type="nucleotide sequence ID" value="NZ_QJSU01000004.1"/>
</dbReference>
<comment type="caution">
    <text evidence="1">The sequence shown here is derived from an EMBL/GenBank/DDBJ whole genome shotgun (WGS) entry which is preliminary data.</text>
</comment>
<dbReference type="EMBL" id="QJSU01000004">
    <property type="protein sequence ID" value="PYE39215.1"/>
    <property type="molecule type" value="Genomic_DNA"/>
</dbReference>
<sequence>MSDYIYREITKRDIDQLYASRDAEKWLIPYYQGPKTYNDVGKESIAEPIASEEWKLFRFSENFERYDTAAWFMYLEKDGSLLIMQDRWPLENDKHPMYPNREQEFVILFYSKSLENTIQKICELVVNIATQGGVYLTGKPEPDYWVDPIVTYRMAEPNDTGRDL</sequence>
<evidence type="ECO:0000313" key="2">
    <source>
        <dbReference type="Proteomes" id="UP000247746"/>
    </source>
</evidence>
<evidence type="ECO:0000313" key="1">
    <source>
        <dbReference type="EMBL" id="PYE39215.1"/>
    </source>
</evidence>
<accession>A0A2V4VK84</accession>
<keyword evidence="2" id="KW-1185">Reference proteome</keyword>
<dbReference type="AlphaFoldDB" id="A0A2V4VK84"/>
<gene>
    <name evidence="1" type="ORF">DFP82_10427</name>
</gene>
<name>A0A2V4VK84_9GAMM</name>
<proteinExistence type="predicted"/>